<sequence>MIKLVKEHHKNFKAVAEKLNKLPHARRNYTANSVSLQFYSLYNAYKKRHTSSDAIMQELSTGDRATDFHTFMVKACETLTSATEKNLKDLLEVDHPDWLWGTVKCAVSKLRCFSHRSRNGEKIWSHVKTKCREKTPIEFCVRSRPRRAKKKFVVPPPPEGITFFRSLSRRPLAPGEVISESEDGSEDGYIHSQMDAAIEKSGHCPTSKQFFKFWNKFVYKENLQSDMHVKDTVIRFAQEYAFSLSYDDTSDEFGKKLDQLVDDEMIPAEVRNEALKIALSQQSSTVDLENDGMLQVPVREDTDMGLAHIILRKDRCGAMATQRVCLTPAVADSDGNIDMCKASPRELLETPADENVDPPYGLCYCGKDALSGARMKEIVVCKETVGFNPWIKVHAGLLTRNSIGLYTEIIPYCLYTGERSISIAPLQHNG</sequence>
<evidence type="ECO:0000313" key="9">
    <source>
        <dbReference type="Proteomes" id="UP000293195"/>
    </source>
</evidence>
<keyword evidence="9" id="KW-1185">Reference proteome</keyword>
<evidence type="ECO:0000256" key="3">
    <source>
        <dbReference type="ARBA" id="ARBA00022771"/>
    </source>
</evidence>
<keyword evidence="2" id="KW-0479">Metal-binding</keyword>
<keyword evidence="5" id="KW-0805">Transcription regulation</keyword>
<evidence type="ECO:0000256" key="2">
    <source>
        <dbReference type="ARBA" id="ARBA00022723"/>
    </source>
</evidence>
<keyword evidence="4" id="KW-0862">Zinc</keyword>
<proteinExistence type="inferred from homology"/>
<organism evidence="8 9">
    <name type="scientific">Alternaria tenuissima</name>
    <dbReference type="NCBI Taxonomy" id="119927"/>
    <lineage>
        <taxon>Eukaryota</taxon>
        <taxon>Fungi</taxon>
        <taxon>Dikarya</taxon>
        <taxon>Ascomycota</taxon>
        <taxon>Pezizomycotina</taxon>
        <taxon>Dothideomycetes</taxon>
        <taxon>Pleosporomycetidae</taxon>
        <taxon>Pleosporales</taxon>
        <taxon>Pleosporineae</taxon>
        <taxon>Pleosporaceae</taxon>
        <taxon>Alternaria</taxon>
        <taxon>Alternaria sect. Alternaria</taxon>
        <taxon>Alternaria alternata complex</taxon>
    </lineage>
</organism>
<evidence type="ECO:0000256" key="1">
    <source>
        <dbReference type="ARBA" id="ARBA00007416"/>
    </source>
</evidence>
<evidence type="ECO:0000256" key="4">
    <source>
        <dbReference type="ARBA" id="ARBA00022833"/>
    </source>
</evidence>
<comment type="similarity">
    <text evidence="1">Belongs to the VEFS (VRN2-EMF2-FIS2-SU(Z)12) family.</text>
</comment>
<dbReference type="InterPro" id="IPR019135">
    <property type="entry name" value="Polycomb_protein_VEFS-Box"/>
</dbReference>
<accession>A0ABY0FQM8</accession>
<evidence type="ECO:0000313" key="8">
    <source>
        <dbReference type="EMBL" id="RYN82577.1"/>
    </source>
</evidence>
<evidence type="ECO:0000256" key="6">
    <source>
        <dbReference type="ARBA" id="ARBA00023163"/>
    </source>
</evidence>
<feature type="domain" description="Polycomb protein VEFS-Box" evidence="7">
    <location>
        <begin position="162"/>
        <end position="266"/>
    </location>
</feature>
<gene>
    <name evidence="8" type="ORF">AA0119_g13400</name>
</gene>
<keyword evidence="3" id="KW-0863">Zinc-finger</keyword>
<comment type="caution">
    <text evidence="8">The sequence shown here is derived from an EMBL/GenBank/DDBJ whole genome shotgun (WGS) entry which is preliminary data.</text>
</comment>
<keyword evidence="6" id="KW-0804">Transcription</keyword>
<name>A0ABY0FQM8_9PLEO</name>
<dbReference type="CDD" id="cd21552">
    <property type="entry name" value="VEFS-box_ctSUZ12-like"/>
    <property type="match status" value="1"/>
</dbReference>
<dbReference type="EMBL" id="PDXF01000235">
    <property type="protein sequence ID" value="RYN82577.1"/>
    <property type="molecule type" value="Genomic_DNA"/>
</dbReference>
<dbReference type="Proteomes" id="UP000293195">
    <property type="component" value="Unassembled WGS sequence"/>
</dbReference>
<dbReference type="Pfam" id="PF09733">
    <property type="entry name" value="VEFS-Box"/>
    <property type="match status" value="1"/>
</dbReference>
<evidence type="ECO:0000259" key="7">
    <source>
        <dbReference type="Pfam" id="PF09733"/>
    </source>
</evidence>
<reference evidence="9" key="1">
    <citation type="journal article" date="2019" name="bioRxiv">
        <title>Genomics, evolutionary history and diagnostics of the Alternaria alternata species group including apple and Asian pear pathotypes.</title>
        <authorList>
            <person name="Armitage A.D."/>
            <person name="Cockerton H.M."/>
            <person name="Sreenivasaprasad S."/>
            <person name="Woodhall J.W."/>
            <person name="Lane C.R."/>
            <person name="Harrison R.J."/>
            <person name="Clarkson J.P."/>
        </authorList>
    </citation>
    <scope>NUCLEOTIDE SEQUENCE [LARGE SCALE GENOMIC DNA]</scope>
    <source>
        <strain evidence="9">FERA 635</strain>
    </source>
</reference>
<evidence type="ECO:0000256" key="5">
    <source>
        <dbReference type="ARBA" id="ARBA00023015"/>
    </source>
</evidence>
<protein>
    <recommendedName>
        <fullName evidence="7">Polycomb protein VEFS-Box domain-containing protein</fullName>
    </recommendedName>
</protein>